<organism evidence="1 2">
    <name type="scientific">Bariatricus massiliensis</name>
    <dbReference type="NCBI Taxonomy" id="1745713"/>
    <lineage>
        <taxon>Bacteria</taxon>
        <taxon>Bacillati</taxon>
        <taxon>Bacillota</taxon>
        <taxon>Clostridia</taxon>
        <taxon>Lachnospirales</taxon>
        <taxon>Lachnospiraceae</taxon>
        <taxon>Bariatricus</taxon>
    </lineage>
</organism>
<gene>
    <name evidence="1" type="ORF">LIZ65_11190</name>
</gene>
<evidence type="ECO:0000313" key="1">
    <source>
        <dbReference type="EMBL" id="MCB7387854.1"/>
    </source>
</evidence>
<proteinExistence type="predicted"/>
<evidence type="ECO:0000313" key="2">
    <source>
        <dbReference type="Proteomes" id="UP001299546"/>
    </source>
</evidence>
<accession>A0ABS8DHF6</accession>
<keyword evidence="2" id="KW-1185">Reference proteome</keyword>
<dbReference type="RefSeq" id="WP_199882821.1">
    <property type="nucleotide sequence ID" value="NZ_JAJCIQ010000007.1"/>
</dbReference>
<protein>
    <submittedName>
        <fullName evidence="1">Uncharacterized protein</fullName>
    </submittedName>
</protein>
<comment type="caution">
    <text evidence="1">The sequence shown here is derived from an EMBL/GenBank/DDBJ whole genome shotgun (WGS) entry which is preliminary data.</text>
</comment>
<name>A0ABS8DHF6_9FIRM</name>
<dbReference type="Proteomes" id="UP001299546">
    <property type="component" value="Unassembled WGS sequence"/>
</dbReference>
<sequence>MSGSNKFSQVRHLDELETINPGADAKRCFERTPYQYPDVSEIIKKMRRGDANGKVSPERLHRCL</sequence>
<reference evidence="1 2" key="1">
    <citation type="submission" date="2021-10" db="EMBL/GenBank/DDBJ databases">
        <title>Collection of gut derived symbiotic bacterial strains cultured from healthy donors.</title>
        <authorList>
            <person name="Lin H."/>
            <person name="Littmann E."/>
            <person name="Kohout C."/>
            <person name="Pamer E.G."/>
        </authorList>
    </citation>
    <scope>NUCLEOTIDE SEQUENCE [LARGE SCALE GENOMIC DNA]</scope>
    <source>
        <strain evidence="1 2">DFI.1.165</strain>
    </source>
</reference>
<dbReference type="EMBL" id="JAJCIS010000006">
    <property type="protein sequence ID" value="MCB7387854.1"/>
    <property type="molecule type" value="Genomic_DNA"/>
</dbReference>